<keyword evidence="2" id="KW-0597">Phosphoprotein</keyword>
<comment type="caution">
    <text evidence="5">The sequence shown here is derived from an EMBL/GenBank/DDBJ whole genome shotgun (WGS) entry which is preliminary data.</text>
</comment>
<dbReference type="InterPro" id="IPR014030">
    <property type="entry name" value="Ketoacyl_synth_N"/>
</dbReference>
<keyword evidence="3" id="KW-0808">Transferase</keyword>
<evidence type="ECO:0000256" key="1">
    <source>
        <dbReference type="ARBA" id="ARBA00022450"/>
    </source>
</evidence>
<organism evidence="5 6">
    <name type="scientific">Dictyobacter vulcani</name>
    <dbReference type="NCBI Taxonomy" id="2607529"/>
    <lineage>
        <taxon>Bacteria</taxon>
        <taxon>Bacillati</taxon>
        <taxon>Chloroflexota</taxon>
        <taxon>Ktedonobacteria</taxon>
        <taxon>Ktedonobacterales</taxon>
        <taxon>Dictyobacteraceae</taxon>
        <taxon>Dictyobacter</taxon>
    </lineage>
</organism>
<proteinExistence type="predicted"/>
<dbReference type="InterPro" id="IPR020841">
    <property type="entry name" value="PKS_Beta-ketoAc_synthase_dom"/>
</dbReference>
<evidence type="ECO:0000256" key="3">
    <source>
        <dbReference type="ARBA" id="ARBA00022679"/>
    </source>
</evidence>
<protein>
    <recommendedName>
        <fullName evidence="4">Ketosynthase family 3 (KS3) domain-containing protein</fullName>
    </recommendedName>
</protein>
<dbReference type="GO" id="GO:0004312">
    <property type="term" value="F:fatty acid synthase activity"/>
    <property type="evidence" value="ECO:0007669"/>
    <property type="project" value="TreeGrafter"/>
</dbReference>
<feature type="domain" description="Ketosynthase family 3 (KS3)" evidence="4">
    <location>
        <begin position="4"/>
        <end position="230"/>
    </location>
</feature>
<dbReference type="Pfam" id="PF00109">
    <property type="entry name" value="ketoacyl-synt"/>
    <property type="match status" value="1"/>
</dbReference>
<evidence type="ECO:0000256" key="2">
    <source>
        <dbReference type="ARBA" id="ARBA00022553"/>
    </source>
</evidence>
<dbReference type="PANTHER" id="PTHR43775">
    <property type="entry name" value="FATTY ACID SYNTHASE"/>
    <property type="match status" value="1"/>
</dbReference>
<dbReference type="InterPro" id="IPR018201">
    <property type="entry name" value="Ketoacyl_synth_AS"/>
</dbReference>
<dbReference type="GO" id="GO:0005737">
    <property type="term" value="C:cytoplasm"/>
    <property type="evidence" value="ECO:0007669"/>
    <property type="project" value="TreeGrafter"/>
</dbReference>
<dbReference type="Gene3D" id="3.40.47.10">
    <property type="match status" value="1"/>
</dbReference>
<dbReference type="PROSITE" id="PS00606">
    <property type="entry name" value="KS3_1"/>
    <property type="match status" value="1"/>
</dbReference>
<dbReference type="GO" id="GO:0071770">
    <property type="term" value="P:DIM/DIP cell wall layer assembly"/>
    <property type="evidence" value="ECO:0007669"/>
    <property type="project" value="TreeGrafter"/>
</dbReference>
<dbReference type="GO" id="GO:0005886">
    <property type="term" value="C:plasma membrane"/>
    <property type="evidence" value="ECO:0007669"/>
    <property type="project" value="TreeGrafter"/>
</dbReference>
<dbReference type="InterPro" id="IPR050091">
    <property type="entry name" value="PKS_NRPS_Biosynth_Enz"/>
</dbReference>
<dbReference type="CDD" id="cd00833">
    <property type="entry name" value="PKS"/>
    <property type="match status" value="1"/>
</dbReference>
<evidence type="ECO:0000313" key="5">
    <source>
        <dbReference type="EMBL" id="GER91157.1"/>
    </source>
</evidence>
<dbReference type="SUPFAM" id="SSF53901">
    <property type="entry name" value="Thiolase-like"/>
    <property type="match status" value="1"/>
</dbReference>
<keyword evidence="1" id="KW-0596">Phosphopantetheine</keyword>
<dbReference type="PANTHER" id="PTHR43775:SF37">
    <property type="entry name" value="SI:DKEY-61P9.11"/>
    <property type="match status" value="1"/>
</dbReference>
<dbReference type="InterPro" id="IPR016039">
    <property type="entry name" value="Thiolase-like"/>
</dbReference>
<dbReference type="Proteomes" id="UP000326912">
    <property type="component" value="Unassembled WGS sequence"/>
</dbReference>
<evidence type="ECO:0000313" key="6">
    <source>
        <dbReference type="Proteomes" id="UP000326912"/>
    </source>
</evidence>
<gene>
    <name evidence="5" type="ORF">KDW_53190</name>
</gene>
<dbReference type="GO" id="GO:0004315">
    <property type="term" value="F:3-oxoacyl-[acyl-carrier-protein] synthase activity"/>
    <property type="evidence" value="ECO:0007669"/>
    <property type="project" value="InterPro"/>
</dbReference>
<name>A0A5J4KX95_9CHLR</name>
<dbReference type="GO" id="GO:0006633">
    <property type="term" value="P:fatty acid biosynthetic process"/>
    <property type="evidence" value="ECO:0007669"/>
    <property type="project" value="InterPro"/>
</dbReference>
<accession>A0A5J4KX95</accession>
<reference evidence="5 6" key="1">
    <citation type="submission" date="2019-10" db="EMBL/GenBank/DDBJ databases">
        <title>Dictyobacter vulcani sp. nov., within the class Ktedonobacteria, isolated from soil of volcanic Mt. Zao.</title>
        <authorList>
            <person name="Zheng Y."/>
            <person name="Wang C.M."/>
            <person name="Sakai Y."/>
            <person name="Abe K."/>
            <person name="Yokota A."/>
            <person name="Yabe S."/>
        </authorList>
    </citation>
    <scope>NUCLEOTIDE SEQUENCE [LARGE SCALE GENOMIC DNA]</scope>
    <source>
        <strain evidence="5 6">W12</strain>
    </source>
</reference>
<sequence>MSVKEPIAIVGMGCRFPGAKNLKAFWQLLLEGTDAIKEIPAERFDVDAVYDPTPGSAGKLITRWGGFLEDVDQFDPYFFGISPREAARMDPQQRLLLEVAWEALEDAGVPAEKLIGSSTGVFIGMSTNDYEDLAFEDRENVDLYMMTGCSRAVASGRLSYILDLQGPSMTIDTACSSSLVAVHLACQSIWNGESSMAVAGGTNLVLEPEQGLGFSKMGLLSPDGHCKTFD</sequence>
<dbReference type="PROSITE" id="PS52004">
    <property type="entry name" value="KS3_2"/>
    <property type="match status" value="1"/>
</dbReference>
<keyword evidence="6" id="KW-1185">Reference proteome</keyword>
<dbReference type="RefSeq" id="WP_151758831.1">
    <property type="nucleotide sequence ID" value="NZ_BKZW01000003.1"/>
</dbReference>
<dbReference type="SMART" id="SM00825">
    <property type="entry name" value="PKS_KS"/>
    <property type="match status" value="1"/>
</dbReference>
<dbReference type="AlphaFoldDB" id="A0A5J4KX95"/>
<dbReference type="EMBL" id="BKZW01000003">
    <property type="protein sequence ID" value="GER91157.1"/>
    <property type="molecule type" value="Genomic_DNA"/>
</dbReference>
<evidence type="ECO:0000259" key="4">
    <source>
        <dbReference type="PROSITE" id="PS52004"/>
    </source>
</evidence>